<organism evidence="1 2">
    <name type="scientific">Planctomicrobium piriforme</name>
    <dbReference type="NCBI Taxonomy" id="1576369"/>
    <lineage>
        <taxon>Bacteria</taxon>
        <taxon>Pseudomonadati</taxon>
        <taxon>Planctomycetota</taxon>
        <taxon>Planctomycetia</taxon>
        <taxon>Planctomycetales</taxon>
        <taxon>Planctomycetaceae</taxon>
        <taxon>Planctomicrobium</taxon>
    </lineage>
</organism>
<dbReference type="Proteomes" id="UP000199518">
    <property type="component" value="Unassembled WGS sequence"/>
</dbReference>
<dbReference type="Gene3D" id="2.60.120.380">
    <property type="match status" value="1"/>
</dbReference>
<dbReference type="EMBL" id="FOQD01000005">
    <property type="protein sequence ID" value="SFI04251.1"/>
    <property type="molecule type" value="Genomic_DNA"/>
</dbReference>
<dbReference type="SUPFAM" id="SSF55486">
    <property type="entry name" value="Metalloproteases ('zincins'), catalytic domain"/>
    <property type="match status" value="1"/>
</dbReference>
<evidence type="ECO:0008006" key="3">
    <source>
        <dbReference type="Google" id="ProtNLM"/>
    </source>
</evidence>
<sequence>MKQTSNWLVRRFSQLLVTSRPSARRNRQKFSASLELFEARVLLSSTTAATAESLLQIDPIPLKQGSESTTALDTAAAGVSYYPLTSIPVLNSLPGAAVSIYLDFDGHFEADWGGGYTNLTTPVFSIDADQTTFTDAELAVMNSVWARVAEDYAPFKINVTTVQPASFADGVSVRVAIGGQYTDWLGSSAGGVAFLGSFTDSNYVNTCYVFSTSQGNDIIGIAEAASHEAGHTFGLEHQSLYDSAGRKLQEYNPGDEDWAPIMGVGYYSIRTTWYDGPNSESSTTLQNDLNVIAGLDSRYPNKIGFRNDDVGNFYANASTLTASGSALTGSGIISSLSDVDVFKFGANAGLASFTISPAAEGANLLIHAELRSSTGVLLASAQATPGSQILTLSQTLAEGSYQLVISTNDGYGSLGQYTIQGTASASRATFSGATITSTYIANYPPVYVFKSTTINWGTYGVVGGVLTVRMSNAESTDRLTVQPGGDITIFGTSVRYKGVTIGTISGGTASGALSVKFNTKATQQSALAVLRAVVYWSTSLAPTAGDRYFSLDLLDEGKVSAATASKIVKVSNKPSLQAISTTNTYAAGTAPLLFASNAVVADGNGNFAKSQLKVSIADGQAADRLTIVPNANVTLAGDTVKYQGTVIGTFTGGTGFSQLVVNFNASATQPGIQAVLRRIGFSNESVSPSLTTRSVSFTLKDGKNVSSTPVIAAVAISNIPTITNFGSNVAYSLGGTPSLLSTTATVAGGSTFQNISLTIALSIGVTGDNLSVRTGANISIAGGNLSFQGTVVASITGGLDGNPLVLTFNASAERWIVQSVLRQVIFSSTSLNTSVRGVSFQFSDATSATSDAALKSILFV</sequence>
<dbReference type="OrthoDB" id="220114at2"/>
<proteinExistence type="predicted"/>
<evidence type="ECO:0000313" key="2">
    <source>
        <dbReference type="Proteomes" id="UP000199518"/>
    </source>
</evidence>
<name>A0A1I3F0B1_9PLAN</name>
<accession>A0A1I3F0B1</accession>
<keyword evidence="2" id="KW-1185">Reference proteome</keyword>
<dbReference type="RefSeq" id="WP_092048825.1">
    <property type="nucleotide sequence ID" value="NZ_FOQD01000005.1"/>
</dbReference>
<evidence type="ECO:0000313" key="1">
    <source>
        <dbReference type="EMBL" id="SFI04251.1"/>
    </source>
</evidence>
<protein>
    <recommendedName>
        <fullName evidence="3">Metallo-peptidase family M12B Reprolysin-like</fullName>
    </recommendedName>
</protein>
<dbReference type="AlphaFoldDB" id="A0A1I3F0B1"/>
<dbReference type="Pfam" id="PF13582">
    <property type="entry name" value="Reprolysin_3"/>
    <property type="match status" value="1"/>
</dbReference>
<gene>
    <name evidence="1" type="ORF">SAMN05421753_1053</name>
</gene>
<reference evidence="2" key="1">
    <citation type="submission" date="2016-10" db="EMBL/GenBank/DDBJ databases">
        <authorList>
            <person name="Varghese N."/>
            <person name="Submissions S."/>
        </authorList>
    </citation>
    <scope>NUCLEOTIDE SEQUENCE [LARGE SCALE GENOMIC DNA]</scope>
    <source>
        <strain evidence="2">DSM 26348</strain>
    </source>
</reference>
<dbReference type="STRING" id="1576369.SAMN05421753_1053"/>